<dbReference type="EMBL" id="SMKZ01000017">
    <property type="protein sequence ID" value="TDE09685.1"/>
    <property type="molecule type" value="Genomic_DNA"/>
</dbReference>
<dbReference type="PROSITE" id="PS50949">
    <property type="entry name" value="HTH_GNTR"/>
    <property type="match status" value="1"/>
</dbReference>
<name>A0A4R5DG69_9ACTN</name>
<evidence type="ECO:0000256" key="2">
    <source>
        <dbReference type="ARBA" id="ARBA00023125"/>
    </source>
</evidence>
<keyword evidence="2" id="KW-0238">DNA-binding</keyword>
<dbReference type="Gene3D" id="1.10.10.10">
    <property type="entry name" value="Winged helix-like DNA-binding domain superfamily/Winged helix DNA-binding domain"/>
    <property type="match status" value="1"/>
</dbReference>
<reference evidence="5 6" key="1">
    <citation type="submission" date="2019-03" db="EMBL/GenBank/DDBJ databases">
        <title>Draft genome sequences of novel Actinobacteria.</title>
        <authorList>
            <person name="Sahin N."/>
            <person name="Ay H."/>
            <person name="Saygin H."/>
        </authorList>
    </citation>
    <scope>NUCLEOTIDE SEQUENCE [LARGE SCALE GENOMIC DNA]</scope>
    <source>
        <strain evidence="5 6">5K138</strain>
    </source>
</reference>
<evidence type="ECO:0000256" key="3">
    <source>
        <dbReference type="ARBA" id="ARBA00023163"/>
    </source>
</evidence>
<sequence>MEDEQPIAEGPGYVSPRLADLLAVQISDGTIPPDGKLPGQRELAEQHGVAVGTVLRALEDLRERGLIVTWHGRGSYAIGPKTREQQQRRDQ</sequence>
<accession>A0A4R5DG69</accession>
<dbReference type="Proteomes" id="UP000294739">
    <property type="component" value="Unassembled WGS sequence"/>
</dbReference>
<gene>
    <name evidence="5" type="ORF">E1269_13735</name>
</gene>
<feature type="domain" description="HTH gntR-type" evidence="4">
    <location>
        <begin position="12"/>
        <end position="80"/>
    </location>
</feature>
<evidence type="ECO:0000256" key="1">
    <source>
        <dbReference type="ARBA" id="ARBA00023015"/>
    </source>
</evidence>
<dbReference type="RefSeq" id="WP_131895369.1">
    <property type="nucleotide sequence ID" value="NZ_SMKZ01000017.1"/>
</dbReference>
<dbReference type="OrthoDB" id="3192286at2"/>
<keyword evidence="3" id="KW-0804">Transcription</keyword>
<comment type="caution">
    <text evidence="5">The sequence shown here is derived from an EMBL/GenBank/DDBJ whole genome shotgun (WGS) entry which is preliminary data.</text>
</comment>
<evidence type="ECO:0000259" key="4">
    <source>
        <dbReference type="PROSITE" id="PS50949"/>
    </source>
</evidence>
<organism evidence="5 6">
    <name type="scientific">Jiangella asiatica</name>
    <dbReference type="NCBI Taxonomy" id="2530372"/>
    <lineage>
        <taxon>Bacteria</taxon>
        <taxon>Bacillati</taxon>
        <taxon>Actinomycetota</taxon>
        <taxon>Actinomycetes</taxon>
        <taxon>Jiangellales</taxon>
        <taxon>Jiangellaceae</taxon>
        <taxon>Jiangella</taxon>
    </lineage>
</organism>
<dbReference type="GO" id="GO:0003677">
    <property type="term" value="F:DNA binding"/>
    <property type="evidence" value="ECO:0007669"/>
    <property type="project" value="UniProtKB-KW"/>
</dbReference>
<protein>
    <submittedName>
        <fullName evidence="5">GntR family transcriptional regulator</fullName>
    </submittedName>
</protein>
<keyword evidence="1" id="KW-0805">Transcription regulation</keyword>
<evidence type="ECO:0000313" key="5">
    <source>
        <dbReference type="EMBL" id="TDE09685.1"/>
    </source>
</evidence>
<dbReference type="GO" id="GO:0003700">
    <property type="term" value="F:DNA-binding transcription factor activity"/>
    <property type="evidence" value="ECO:0007669"/>
    <property type="project" value="InterPro"/>
</dbReference>
<keyword evidence="6" id="KW-1185">Reference proteome</keyword>
<dbReference type="InterPro" id="IPR036390">
    <property type="entry name" value="WH_DNA-bd_sf"/>
</dbReference>
<dbReference type="SMART" id="SM00345">
    <property type="entry name" value="HTH_GNTR"/>
    <property type="match status" value="1"/>
</dbReference>
<dbReference type="InterPro" id="IPR050679">
    <property type="entry name" value="Bact_HTH_transcr_reg"/>
</dbReference>
<dbReference type="AlphaFoldDB" id="A0A4R5DG69"/>
<proteinExistence type="predicted"/>
<dbReference type="InterPro" id="IPR036388">
    <property type="entry name" value="WH-like_DNA-bd_sf"/>
</dbReference>
<dbReference type="CDD" id="cd07377">
    <property type="entry name" value="WHTH_GntR"/>
    <property type="match status" value="1"/>
</dbReference>
<dbReference type="Pfam" id="PF00392">
    <property type="entry name" value="GntR"/>
    <property type="match status" value="1"/>
</dbReference>
<dbReference type="PANTHER" id="PTHR44846">
    <property type="entry name" value="MANNOSYL-D-GLYCERATE TRANSPORT/METABOLISM SYSTEM REPRESSOR MNGR-RELATED"/>
    <property type="match status" value="1"/>
</dbReference>
<dbReference type="InterPro" id="IPR000524">
    <property type="entry name" value="Tscrpt_reg_HTH_GntR"/>
</dbReference>
<dbReference type="PANTHER" id="PTHR44846:SF17">
    <property type="entry name" value="GNTR-FAMILY TRANSCRIPTIONAL REGULATOR"/>
    <property type="match status" value="1"/>
</dbReference>
<dbReference type="GO" id="GO:0045892">
    <property type="term" value="P:negative regulation of DNA-templated transcription"/>
    <property type="evidence" value="ECO:0007669"/>
    <property type="project" value="TreeGrafter"/>
</dbReference>
<evidence type="ECO:0000313" key="6">
    <source>
        <dbReference type="Proteomes" id="UP000294739"/>
    </source>
</evidence>
<dbReference type="SUPFAM" id="SSF46785">
    <property type="entry name" value="Winged helix' DNA-binding domain"/>
    <property type="match status" value="1"/>
</dbReference>
<dbReference type="InParanoid" id="A0A4R5DG69"/>